<evidence type="ECO:0000313" key="3">
    <source>
        <dbReference type="Proteomes" id="UP001476798"/>
    </source>
</evidence>
<sequence length="96" mass="10592">MLRWTGETGKESFMVEVVGFPQYGLMELYCGERQDGVRMKGGVVPISVKKALLSLIPTRTRTQGSSPQPQSGQPPSMNRTLSSFCQEVNEQTPKGE</sequence>
<evidence type="ECO:0000313" key="2">
    <source>
        <dbReference type="EMBL" id="MEQ2189434.1"/>
    </source>
</evidence>
<proteinExistence type="predicted"/>
<keyword evidence="3" id="KW-1185">Reference proteome</keyword>
<comment type="caution">
    <text evidence="2">The sequence shown here is derived from an EMBL/GenBank/DDBJ whole genome shotgun (WGS) entry which is preliminary data.</text>
</comment>
<reference evidence="2 3" key="1">
    <citation type="submission" date="2021-06" db="EMBL/GenBank/DDBJ databases">
        <authorList>
            <person name="Palmer J.M."/>
        </authorList>
    </citation>
    <scope>NUCLEOTIDE SEQUENCE [LARGE SCALE GENOMIC DNA]</scope>
    <source>
        <strain evidence="2 3">GA_2019</strain>
        <tissue evidence="2">Muscle</tissue>
    </source>
</reference>
<accession>A0ABV0Q130</accession>
<dbReference type="EMBL" id="JAHRIO010092901">
    <property type="protein sequence ID" value="MEQ2189434.1"/>
    <property type="molecule type" value="Genomic_DNA"/>
</dbReference>
<dbReference type="Proteomes" id="UP001476798">
    <property type="component" value="Unassembled WGS sequence"/>
</dbReference>
<evidence type="ECO:0000256" key="1">
    <source>
        <dbReference type="SAM" id="MobiDB-lite"/>
    </source>
</evidence>
<organism evidence="2 3">
    <name type="scientific">Goodea atripinnis</name>
    <dbReference type="NCBI Taxonomy" id="208336"/>
    <lineage>
        <taxon>Eukaryota</taxon>
        <taxon>Metazoa</taxon>
        <taxon>Chordata</taxon>
        <taxon>Craniata</taxon>
        <taxon>Vertebrata</taxon>
        <taxon>Euteleostomi</taxon>
        <taxon>Actinopterygii</taxon>
        <taxon>Neopterygii</taxon>
        <taxon>Teleostei</taxon>
        <taxon>Neoteleostei</taxon>
        <taxon>Acanthomorphata</taxon>
        <taxon>Ovalentaria</taxon>
        <taxon>Atherinomorphae</taxon>
        <taxon>Cyprinodontiformes</taxon>
        <taxon>Goodeidae</taxon>
        <taxon>Goodea</taxon>
    </lineage>
</organism>
<feature type="compositionally biased region" description="Low complexity" evidence="1">
    <location>
        <begin position="63"/>
        <end position="76"/>
    </location>
</feature>
<feature type="region of interest" description="Disordered" evidence="1">
    <location>
        <begin position="58"/>
        <end position="96"/>
    </location>
</feature>
<protein>
    <submittedName>
        <fullName evidence="2">Uncharacterized protein</fullName>
    </submittedName>
</protein>
<gene>
    <name evidence="2" type="ORF">GOODEAATRI_025241</name>
</gene>
<name>A0ABV0Q130_9TELE</name>
<feature type="compositionally biased region" description="Polar residues" evidence="1">
    <location>
        <begin position="77"/>
        <end position="96"/>
    </location>
</feature>